<evidence type="ECO:0000259" key="1">
    <source>
        <dbReference type="SMART" id="SM01058"/>
    </source>
</evidence>
<dbReference type="Pfam" id="PF02559">
    <property type="entry name" value="CarD_TRCF_RID"/>
    <property type="match status" value="1"/>
</dbReference>
<dbReference type="PANTHER" id="PTHR38447:SF1">
    <property type="entry name" value="RNA POLYMERASE-BINDING TRANSCRIPTION FACTOR CARD"/>
    <property type="match status" value="1"/>
</dbReference>
<dbReference type="Gene3D" id="1.20.58.1290">
    <property type="entry name" value="CarD-like, C-terminal domain"/>
    <property type="match status" value="1"/>
</dbReference>
<protein>
    <submittedName>
        <fullName evidence="2">CarD family transcriptional regulator</fullName>
    </submittedName>
</protein>
<accession>A0ABT1RMF9</accession>
<dbReference type="SMART" id="SM01058">
    <property type="entry name" value="CarD_TRCF"/>
    <property type="match status" value="1"/>
</dbReference>
<comment type="caution">
    <text evidence="2">The sequence shown here is derived from an EMBL/GenBank/DDBJ whole genome shotgun (WGS) entry which is preliminary data.</text>
</comment>
<organism evidence="2 3">
    <name type="scientific">Anaerovorax odorimutans</name>
    <dbReference type="NCBI Taxonomy" id="109327"/>
    <lineage>
        <taxon>Bacteria</taxon>
        <taxon>Bacillati</taxon>
        <taxon>Bacillota</taxon>
        <taxon>Clostridia</taxon>
        <taxon>Peptostreptococcales</taxon>
        <taxon>Anaerovoracaceae</taxon>
        <taxon>Anaerovorax</taxon>
    </lineage>
</organism>
<dbReference type="Proteomes" id="UP001524502">
    <property type="component" value="Unassembled WGS sequence"/>
</dbReference>
<keyword evidence="3" id="KW-1185">Reference proteome</keyword>
<dbReference type="Pfam" id="PF21095">
    <property type="entry name" value="CarD_C"/>
    <property type="match status" value="1"/>
</dbReference>
<dbReference type="InterPro" id="IPR042215">
    <property type="entry name" value="CarD-like_C"/>
</dbReference>
<dbReference type="InterPro" id="IPR036101">
    <property type="entry name" value="CarD-like/TRCF_RID_sf"/>
</dbReference>
<evidence type="ECO:0000313" key="2">
    <source>
        <dbReference type="EMBL" id="MCQ4636367.1"/>
    </source>
</evidence>
<dbReference type="InterPro" id="IPR003711">
    <property type="entry name" value="CarD-like/TRCF_RID"/>
</dbReference>
<dbReference type="SUPFAM" id="SSF141259">
    <property type="entry name" value="CarD-like"/>
    <property type="match status" value="1"/>
</dbReference>
<evidence type="ECO:0000313" key="3">
    <source>
        <dbReference type="Proteomes" id="UP001524502"/>
    </source>
</evidence>
<sequence>MFHLNDTVLYGAEGVYQIAEITEMDFKGEKMEYYVLRSLYNDTATIFVPADNEALLAKMRRVLSADEIRKIIKEMPEGDSLAWIDDESSRMREYKEIILKGNHREIVKLIKTLYLHRQEQKKIGKNLHKVDERFLKDAEKLLYDEFAYVLRIKPEQVLPFIQRQIEAEEKLHA</sequence>
<dbReference type="InterPro" id="IPR048792">
    <property type="entry name" value="CarD_C"/>
</dbReference>
<proteinExistence type="predicted"/>
<gene>
    <name evidence="2" type="ORF">NE619_06470</name>
</gene>
<dbReference type="EMBL" id="JANFXK010000005">
    <property type="protein sequence ID" value="MCQ4636367.1"/>
    <property type="molecule type" value="Genomic_DNA"/>
</dbReference>
<feature type="domain" description="CarD-like/TRCF RNAP-interacting" evidence="1">
    <location>
        <begin position="1"/>
        <end position="114"/>
    </location>
</feature>
<dbReference type="InterPro" id="IPR052531">
    <property type="entry name" value="CarD-like_regulator"/>
</dbReference>
<dbReference type="PANTHER" id="PTHR38447">
    <property type="entry name" value="TRANSCRIPTION FACTOR YDEB-RELATED"/>
    <property type="match status" value="1"/>
</dbReference>
<name>A0ABT1RMF9_9FIRM</name>
<dbReference type="RefSeq" id="WP_256131552.1">
    <property type="nucleotide sequence ID" value="NZ_JANFXK010000005.1"/>
</dbReference>
<dbReference type="Gene3D" id="2.40.10.170">
    <property type="match status" value="1"/>
</dbReference>
<reference evidence="2 3" key="1">
    <citation type="submission" date="2022-06" db="EMBL/GenBank/DDBJ databases">
        <title>Isolation of gut microbiota from human fecal samples.</title>
        <authorList>
            <person name="Pamer E.G."/>
            <person name="Barat B."/>
            <person name="Waligurski E."/>
            <person name="Medina S."/>
            <person name="Paddock L."/>
            <person name="Mostad J."/>
        </authorList>
    </citation>
    <scope>NUCLEOTIDE SEQUENCE [LARGE SCALE GENOMIC DNA]</scope>
    <source>
        <strain evidence="2 3">SL.3.17</strain>
    </source>
</reference>